<keyword evidence="4" id="KW-0808">Transferase</keyword>
<dbReference type="PANTHER" id="PTHR45008">
    <property type="entry name" value="PTS SYSTEM GLUCOSE-SPECIFIC EIIA COMPONENT"/>
    <property type="match status" value="1"/>
</dbReference>
<keyword evidence="9" id="KW-1185">Reference proteome</keyword>
<evidence type="ECO:0000256" key="2">
    <source>
        <dbReference type="ARBA" id="ARBA00022448"/>
    </source>
</evidence>
<evidence type="ECO:0000313" key="9">
    <source>
        <dbReference type="Proteomes" id="UP000009877"/>
    </source>
</evidence>
<evidence type="ECO:0000313" key="8">
    <source>
        <dbReference type="EMBL" id="EME35966.1"/>
    </source>
</evidence>
<evidence type="ECO:0000256" key="1">
    <source>
        <dbReference type="ARBA" id="ARBA00004496"/>
    </source>
</evidence>
<feature type="domain" description="PTS EIIA type-1" evidence="7">
    <location>
        <begin position="21"/>
        <end position="127"/>
    </location>
</feature>
<gene>
    <name evidence="8" type="ORF">C884_00967</name>
</gene>
<dbReference type="PROSITE" id="PS00371">
    <property type="entry name" value="PTS_EIIA_TYPE_1_HIS"/>
    <property type="match status" value="1"/>
</dbReference>
<name>M2XA58_9MICC</name>
<comment type="caution">
    <text evidence="8">The sequence shown here is derived from an EMBL/GenBank/DDBJ whole genome shotgun (WGS) entry which is preliminary data.</text>
</comment>
<dbReference type="AlphaFoldDB" id="M2XA58"/>
<protein>
    <submittedName>
        <fullName evidence="8">PTS system, glucose subfamily, IIA subunit</fullName>
    </submittedName>
</protein>
<dbReference type="EMBL" id="ANHZ02000019">
    <property type="protein sequence ID" value="EME35966.1"/>
    <property type="molecule type" value="Genomic_DNA"/>
</dbReference>
<dbReference type="InterPro" id="IPR050890">
    <property type="entry name" value="PTS_EIIA_component"/>
</dbReference>
<dbReference type="Gene3D" id="2.70.70.10">
    <property type="entry name" value="Glucose Permease (Domain IIA)"/>
    <property type="match status" value="1"/>
</dbReference>
<dbReference type="NCBIfam" id="TIGR00830">
    <property type="entry name" value="PTBA"/>
    <property type="match status" value="1"/>
</dbReference>
<accession>M2XA58</accession>
<sequence>MSLQIRVPFAGRIMGLDEVPDPVFAQGMVGAGLALMPADDAATVEVVAPVAGTVLKAMPHAIALIAEDGTGILVHVGLDTVGLKGRGFEVLVEKKQAVQPGDPMLRVDAAVVREAGLSLCTPVVAMDTAPERLELEAAAGAHVEALGPLFALQPAP</sequence>
<dbReference type="SUPFAM" id="SSF51261">
    <property type="entry name" value="Duplicated hybrid motif"/>
    <property type="match status" value="1"/>
</dbReference>
<dbReference type="GO" id="GO:0009401">
    <property type="term" value="P:phosphoenolpyruvate-dependent sugar phosphotransferase system"/>
    <property type="evidence" value="ECO:0007669"/>
    <property type="project" value="UniProtKB-KW"/>
</dbReference>
<proteinExistence type="predicted"/>
<dbReference type="Proteomes" id="UP000009877">
    <property type="component" value="Unassembled WGS sequence"/>
</dbReference>
<keyword evidence="5" id="KW-0598">Phosphotransferase system</keyword>
<reference evidence="8 9" key="1">
    <citation type="journal article" date="2014" name="Genome Announc.">
        <title>Draft Genome Sequence of Kocuria palustris PEL.</title>
        <authorList>
            <person name="Sharma G."/>
            <person name="Khatri I."/>
            <person name="Subramanian S."/>
        </authorList>
    </citation>
    <scope>NUCLEOTIDE SEQUENCE [LARGE SCALE GENOMIC DNA]</scope>
    <source>
        <strain evidence="8 9">PEL</strain>
    </source>
</reference>
<keyword evidence="2" id="KW-0813">Transport</keyword>
<dbReference type="GO" id="GO:0005737">
    <property type="term" value="C:cytoplasm"/>
    <property type="evidence" value="ECO:0007669"/>
    <property type="project" value="UniProtKB-SubCell"/>
</dbReference>
<dbReference type="RefSeq" id="WP_006215396.1">
    <property type="nucleotide sequence ID" value="NZ_ANHZ02000019.1"/>
</dbReference>
<evidence type="ECO:0000256" key="5">
    <source>
        <dbReference type="ARBA" id="ARBA00022683"/>
    </source>
</evidence>
<evidence type="ECO:0000259" key="7">
    <source>
        <dbReference type="PROSITE" id="PS51093"/>
    </source>
</evidence>
<organism evidence="8 9">
    <name type="scientific">Kocuria palustris PEL</name>
    <dbReference type="NCBI Taxonomy" id="1236550"/>
    <lineage>
        <taxon>Bacteria</taxon>
        <taxon>Bacillati</taxon>
        <taxon>Actinomycetota</taxon>
        <taxon>Actinomycetes</taxon>
        <taxon>Micrococcales</taxon>
        <taxon>Micrococcaceae</taxon>
        <taxon>Kocuria</taxon>
    </lineage>
</organism>
<evidence type="ECO:0000256" key="4">
    <source>
        <dbReference type="ARBA" id="ARBA00022679"/>
    </source>
</evidence>
<dbReference type="PROSITE" id="PS51093">
    <property type="entry name" value="PTS_EIIA_TYPE_1"/>
    <property type="match status" value="1"/>
</dbReference>
<comment type="subcellular location">
    <subcellularLocation>
        <location evidence="1">Cytoplasm</location>
    </subcellularLocation>
</comment>
<evidence type="ECO:0000256" key="6">
    <source>
        <dbReference type="ARBA" id="ARBA00022777"/>
    </source>
</evidence>
<keyword evidence="3" id="KW-0762">Sugar transport</keyword>
<dbReference type="InterPro" id="IPR011055">
    <property type="entry name" value="Dup_hybrid_motif"/>
</dbReference>
<evidence type="ECO:0000256" key="3">
    <source>
        <dbReference type="ARBA" id="ARBA00022597"/>
    </source>
</evidence>
<dbReference type="InterPro" id="IPR001127">
    <property type="entry name" value="PTS_EIIA_1_perm"/>
</dbReference>
<dbReference type="GO" id="GO:0016301">
    <property type="term" value="F:kinase activity"/>
    <property type="evidence" value="ECO:0007669"/>
    <property type="project" value="UniProtKB-KW"/>
</dbReference>
<dbReference type="PANTHER" id="PTHR45008:SF1">
    <property type="entry name" value="PTS SYSTEM GLUCOSE-SPECIFIC EIIA COMPONENT"/>
    <property type="match status" value="1"/>
</dbReference>
<dbReference type="Pfam" id="PF00358">
    <property type="entry name" value="PTS_EIIA_1"/>
    <property type="match status" value="1"/>
</dbReference>
<dbReference type="STRING" id="71999.KPaMU14_00365"/>
<keyword evidence="6" id="KW-0418">Kinase</keyword>